<protein>
    <submittedName>
        <fullName evidence="3">Uncharacterized protein</fullName>
    </submittedName>
</protein>
<proteinExistence type="predicted"/>
<dbReference type="AlphaFoldDB" id="A0A182IJP0"/>
<evidence type="ECO:0000256" key="2">
    <source>
        <dbReference type="SAM" id="Phobius"/>
    </source>
</evidence>
<evidence type="ECO:0000313" key="3">
    <source>
        <dbReference type="EnsemblMetazoa" id="AATE000434-PA.1"/>
    </source>
</evidence>
<keyword evidence="2" id="KW-1133">Transmembrane helix</keyword>
<keyword evidence="2" id="KW-0472">Membrane</keyword>
<feature type="compositionally biased region" description="Basic and acidic residues" evidence="1">
    <location>
        <begin position="88"/>
        <end position="99"/>
    </location>
</feature>
<accession>A0A182IJP0</accession>
<dbReference type="EnsemblMetazoa" id="AATE000434-RA">
    <property type="protein sequence ID" value="AATE000434-PA.1"/>
    <property type="gene ID" value="AATE000434"/>
</dbReference>
<feature type="compositionally biased region" description="Basic and acidic residues" evidence="1">
    <location>
        <begin position="56"/>
        <end position="71"/>
    </location>
</feature>
<dbReference type="VEuPathDB" id="VectorBase:AATE000434"/>
<feature type="transmembrane region" description="Helical" evidence="2">
    <location>
        <begin position="195"/>
        <end position="224"/>
    </location>
</feature>
<reference evidence="3" key="1">
    <citation type="submission" date="2022-08" db="UniProtKB">
        <authorList>
            <consortium name="EnsemblMetazoa"/>
        </authorList>
    </citation>
    <scope>IDENTIFICATION</scope>
    <source>
        <strain evidence="3">EBRO</strain>
    </source>
</reference>
<organism evidence="3">
    <name type="scientific">Anopheles atroparvus</name>
    <name type="common">European mosquito</name>
    <dbReference type="NCBI Taxonomy" id="41427"/>
    <lineage>
        <taxon>Eukaryota</taxon>
        <taxon>Metazoa</taxon>
        <taxon>Ecdysozoa</taxon>
        <taxon>Arthropoda</taxon>
        <taxon>Hexapoda</taxon>
        <taxon>Insecta</taxon>
        <taxon>Pterygota</taxon>
        <taxon>Neoptera</taxon>
        <taxon>Endopterygota</taxon>
        <taxon>Diptera</taxon>
        <taxon>Nematocera</taxon>
        <taxon>Culicoidea</taxon>
        <taxon>Culicidae</taxon>
        <taxon>Anophelinae</taxon>
        <taxon>Anopheles</taxon>
    </lineage>
</organism>
<feature type="transmembrane region" description="Helical" evidence="2">
    <location>
        <begin position="135"/>
        <end position="153"/>
    </location>
</feature>
<evidence type="ECO:0000256" key="1">
    <source>
        <dbReference type="SAM" id="MobiDB-lite"/>
    </source>
</evidence>
<name>A0A182IJP0_ANOAO</name>
<feature type="region of interest" description="Disordered" evidence="1">
    <location>
        <begin position="55"/>
        <end position="101"/>
    </location>
</feature>
<sequence>MAGWPSFVDRLGENVDLIKSLLLLPTHNDPDHGDGPLGSGVPYLSVRPGLQFAPFARDDRSSRRDKMKSNEIKINSSRAGQAAAATAKGKDRSPDRWHGEGSGADNCCGGFALRFRNHFAPQKPRARARALSAKMCKLIVVALAGFAFALARIRGTFYTLGVPGLELDNHSTVVGANGQHAVCQRVRWFGRSVEVIVVVVVDRAICIGKVLLLLLLLLLLEVVLGHFVQPEQRNGQWQFGCMLLPGTGSQRAGVERSCRRQQGGLLMVGHILLESG</sequence>
<keyword evidence="2" id="KW-0812">Transmembrane</keyword>